<name>A0A2L2T001_9HYPO</name>
<dbReference type="Gene3D" id="3.40.50.720">
    <property type="entry name" value="NAD(P)-binding Rossmann-like Domain"/>
    <property type="match status" value="1"/>
</dbReference>
<organism evidence="1 2">
    <name type="scientific">Fusarium venenatum</name>
    <dbReference type="NCBI Taxonomy" id="56646"/>
    <lineage>
        <taxon>Eukaryota</taxon>
        <taxon>Fungi</taxon>
        <taxon>Dikarya</taxon>
        <taxon>Ascomycota</taxon>
        <taxon>Pezizomycotina</taxon>
        <taxon>Sordariomycetes</taxon>
        <taxon>Hypocreomycetidae</taxon>
        <taxon>Hypocreales</taxon>
        <taxon>Nectriaceae</taxon>
        <taxon>Fusarium</taxon>
    </lineage>
</organism>
<dbReference type="EMBL" id="LN649230">
    <property type="protein sequence ID" value="CEI60633.1"/>
    <property type="molecule type" value="Genomic_DNA"/>
</dbReference>
<reference evidence="2" key="1">
    <citation type="submission" date="2014-10" db="EMBL/GenBank/DDBJ databases">
        <authorList>
            <person name="King R."/>
        </authorList>
    </citation>
    <scope>NUCLEOTIDE SEQUENCE [LARGE SCALE GENOMIC DNA]</scope>
    <source>
        <strain evidence="2">A3/5</strain>
    </source>
</reference>
<dbReference type="InterPro" id="IPR036291">
    <property type="entry name" value="NAD(P)-bd_dom_sf"/>
</dbReference>
<accession>A0A2L2T001</accession>
<dbReference type="Proteomes" id="UP000245910">
    <property type="component" value="Chromosome II"/>
</dbReference>
<proteinExistence type="predicted"/>
<dbReference type="AlphaFoldDB" id="A0A2L2T001"/>
<evidence type="ECO:0008006" key="3">
    <source>
        <dbReference type="Google" id="ProtNLM"/>
    </source>
</evidence>
<evidence type="ECO:0000313" key="2">
    <source>
        <dbReference type="Proteomes" id="UP000245910"/>
    </source>
</evidence>
<dbReference type="PANTHER" id="PTHR14097:SF8">
    <property type="entry name" value="NAD(P)-BINDING DOMAIN-CONTAINING PROTEIN"/>
    <property type="match status" value="1"/>
</dbReference>
<dbReference type="PANTHER" id="PTHR14097">
    <property type="entry name" value="OXIDOREDUCTASE HTATIP2"/>
    <property type="match status" value="1"/>
</dbReference>
<protein>
    <recommendedName>
        <fullName evidence="3">NAD(P)-binding domain-containing protein</fullName>
    </recommendedName>
</protein>
<keyword evidence="2" id="KW-1185">Reference proteome</keyword>
<dbReference type="STRING" id="56646.A0A2L2T001"/>
<evidence type="ECO:0000313" key="1">
    <source>
        <dbReference type="EMBL" id="CEI60633.1"/>
    </source>
</evidence>
<sequence>MHLILTGATGLVGSSVLDAMLKSKEITKISILSRRPVPLAEKDSRVNTIIHKDFEKYEPQVLNQLQGANGVVWALGISQLKVTKESVCAMSLTSKICNREYVTITRDFPLAAAEALSTLSPTEEPFRFIYVSGYGATTSPGPFTSLFGRVKGEAERKLSELRTPKFHVETVRPCHVDAANHDAIKPHIPNPGMVYNALDLVLGPIIRTMLHSMHSPTERLGPFLTEMAMGKYDKQLAAGGNGISNLNGSRILENIAFQRLYRP</sequence>
<dbReference type="SUPFAM" id="SSF51735">
    <property type="entry name" value="NAD(P)-binding Rossmann-fold domains"/>
    <property type="match status" value="1"/>
</dbReference>